<dbReference type="Proteomes" id="UP001157502">
    <property type="component" value="Chromosome 37"/>
</dbReference>
<gene>
    <name evidence="1" type="ORF">DPEC_G00359450</name>
</gene>
<evidence type="ECO:0000313" key="2">
    <source>
        <dbReference type="Proteomes" id="UP001157502"/>
    </source>
</evidence>
<sequence length="133" mass="14575">MVHTKATFGRNHIPQHAGKMEQWQQMLSELQATDASSRVFSRVHKQSPHSCAAENSQDTVVVCPVMPCGAGSGRGRLAPRADRWRATPINGPEPHRSVPALVTAGLCWNFLIPVLHQTWQALAGLPHTSLHSM</sequence>
<organism evidence="1 2">
    <name type="scientific">Dallia pectoralis</name>
    <name type="common">Alaska blackfish</name>
    <dbReference type="NCBI Taxonomy" id="75939"/>
    <lineage>
        <taxon>Eukaryota</taxon>
        <taxon>Metazoa</taxon>
        <taxon>Chordata</taxon>
        <taxon>Craniata</taxon>
        <taxon>Vertebrata</taxon>
        <taxon>Euteleostomi</taxon>
        <taxon>Actinopterygii</taxon>
        <taxon>Neopterygii</taxon>
        <taxon>Teleostei</taxon>
        <taxon>Protacanthopterygii</taxon>
        <taxon>Esociformes</taxon>
        <taxon>Umbridae</taxon>
        <taxon>Dallia</taxon>
    </lineage>
</organism>
<proteinExistence type="predicted"/>
<accession>A0ACC2F0J6</accession>
<evidence type="ECO:0000313" key="1">
    <source>
        <dbReference type="EMBL" id="KAJ7984889.1"/>
    </source>
</evidence>
<name>A0ACC2F0J6_DALPE</name>
<reference evidence="1" key="1">
    <citation type="submission" date="2021-05" db="EMBL/GenBank/DDBJ databases">
        <authorList>
            <person name="Pan Q."/>
            <person name="Jouanno E."/>
            <person name="Zahm M."/>
            <person name="Klopp C."/>
            <person name="Cabau C."/>
            <person name="Louis A."/>
            <person name="Berthelot C."/>
            <person name="Parey E."/>
            <person name="Roest Crollius H."/>
            <person name="Montfort J."/>
            <person name="Robinson-Rechavi M."/>
            <person name="Bouchez O."/>
            <person name="Lampietro C."/>
            <person name="Lopez Roques C."/>
            <person name="Donnadieu C."/>
            <person name="Postlethwait J."/>
            <person name="Bobe J."/>
            <person name="Dillon D."/>
            <person name="Chandos A."/>
            <person name="von Hippel F."/>
            <person name="Guiguen Y."/>
        </authorList>
    </citation>
    <scope>NUCLEOTIDE SEQUENCE</scope>
    <source>
        <strain evidence="1">YG-Jan2019</strain>
    </source>
</reference>
<keyword evidence="2" id="KW-1185">Reference proteome</keyword>
<protein>
    <submittedName>
        <fullName evidence="1">Uncharacterized protein</fullName>
    </submittedName>
</protein>
<dbReference type="EMBL" id="CM055764">
    <property type="protein sequence ID" value="KAJ7984889.1"/>
    <property type="molecule type" value="Genomic_DNA"/>
</dbReference>
<comment type="caution">
    <text evidence="1">The sequence shown here is derived from an EMBL/GenBank/DDBJ whole genome shotgun (WGS) entry which is preliminary data.</text>
</comment>